<keyword evidence="1" id="KW-1133">Transmembrane helix</keyword>
<name>A0A6C0AGZ3_9ZZZZ</name>
<feature type="transmembrane region" description="Helical" evidence="1">
    <location>
        <begin position="213"/>
        <end position="232"/>
    </location>
</feature>
<feature type="transmembrane region" description="Helical" evidence="1">
    <location>
        <begin position="6"/>
        <end position="23"/>
    </location>
</feature>
<protein>
    <submittedName>
        <fullName evidence="2">Uncharacterized protein</fullName>
    </submittedName>
</protein>
<feature type="transmembrane region" description="Helical" evidence="1">
    <location>
        <begin position="30"/>
        <end position="50"/>
    </location>
</feature>
<keyword evidence="1" id="KW-0472">Membrane</keyword>
<accession>A0A6C0AGZ3</accession>
<feature type="transmembrane region" description="Helical" evidence="1">
    <location>
        <begin position="187"/>
        <end position="207"/>
    </location>
</feature>
<feature type="transmembrane region" description="Helical" evidence="1">
    <location>
        <begin position="95"/>
        <end position="118"/>
    </location>
</feature>
<proteinExistence type="predicted"/>
<keyword evidence="1" id="KW-0812">Transmembrane</keyword>
<organism evidence="2">
    <name type="scientific">viral metagenome</name>
    <dbReference type="NCBI Taxonomy" id="1070528"/>
    <lineage>
        <taxon>unclassified sequences</taxon>
        <taxon>metagenomes</taxon>
        <taxon>organismal metagenomes</taxon>
    </lineage>
</organism>
<dbReference type="AlphaFoldDB" id="A0A6C0AGZ3"/>
<evidence type="ECO:0000256" key="1">
    <source>
        <dbReference type="SAM" id="Phobius"/>
    </source>
</evidence>
<feature type="transmembrane region" description="Helical" evidence="1">
    <location>
        <begin position="130"/>
        <end position="155"/>
    </location>
</feature>
<reference evidence="2" key="1">
    <citation type="journal article" date="2020" name="Nature">
        <title>Giant virus diversity and host interactions through global metagenomics.</title>
        <authorList>
            <person name="Schulz F."/>
            <person name="Roux S."/>
            <person name="Paez-Espino D."/>
            <person name="Jungbluth S."/>
            <person name="Walsh D.A."/>
            <person name="Denef V.J."/>
            <person name="McMahon K.D."/>
            <person name="Konstantinidis K.T."/>
            <person name="Eloe-Fadrosh E.A."/>
            <person name="Kyrpides N.C."/>
            <person name="Woyke T."/>
        </authorList>
    </citation>
    <scope>NUCLEOTIDE SEQUENCE</scope>
    <source>
        <strain evidence="2">GVMAG-S-1035118-87</strain>
    </source>
</reference>
<feature type="transmembrane region" description="Helical" evidence="1">
    <location>
        <begin position="161"/>
        <end position="180"/>
    </location>
</feature>
<sequence length="233" mass="27147">MKMVDILMIVASCFVWLIAVFVFQILYMAWYIILLSVLGLFIFLFIVYYVPLKKKYDETISTAQQTYLDNKDVIDEVYVSQLKDAWTNDVSGRNLYYLLMFAVFCYTPVLYYIFYLLYHDPKQPTSIDGFMNWFTLLKSFILLLLTAILMLLILLISTIGFTYLLLYISVPVVFLGGVWWTVTRRWLTLYTVFRLTIIGLLLGGGFIVGWNNLLYSIVAGIMMAMIAWGVFIQ</sequence>
<dbReference type="EMBL" id="MN740625">
    <property type="protein sequence ID" value="QHS78992.1"/>
    <property type="molecule type" value="Genomic_DNA"/>
</dbReference>
<evidence type="ECO:0000313" key="2">
    <source>
        <dbReference type="EMBL" id="QHS78992.1"/>
    </source>
</evidence>